<dbReference type="Proteomes" id="UP001057402">
    <property type="component" value="Chromosome 1"/>
</dbReference>
<gene>
    <name evidence="1" type="ORF">MLD38_000009</name>
</gene>
<organism evidence="1 2">
    <name type="scientific">Melastoma candidum</name>
    <dbReference type="NCBI Taxonomy" id="119954"/>
    <lineage>
        <taxon>Eukaryota</taxon>
        <taxon>Viridiplantae</taxon>
        <taxon>Streptophyta</taxon>
        <taxon>Embryophyta</taxon>
        <taxon>Tracheophyta</taxon>
        <taxon>Spermatophyta</taxon>
        <taxon>Magnoliopsida</taxon>
        <taxon>eudicotyledons</taxon>
        <taxon>Gunneridae</taxon>
        <taxon>Pentapetalae</taxon>
        <taxon>rosids</taxon>
        <taxon>malvids</taxon>
        <taxon>Myrtales</taxon>
        <taxon>Melastomataceae</taxon>
        <taxon>Melastomatoideae</taxon>
        <taxon>Melastomateae</taxon>
        <taxon>Melastoma</taxon>
    </lineage>
</organism>
<protein>
    <submittedName>
        <fullName evidence="1">Uncharacterized protein</fullName>
    </submittedName>
</protein>
<name>A0ACB9S8F9_9MYRT</name>
<evidence type="ECO:0000313" key="2">
    <source>
        <dbReference type="Proteomes" id="UP001057402"/>
    </source>
</evidence>
<evidence type="ECO:0000313" key="1">
    <source>
        <dbReference type="EMBL" id="KAI4387583.1"/>
    </source>
</evidence>
<sequence length="149" mass="16085">MGNAFRFIRVNNGLDTELDYPYNGKEGTCNTKAVSAATITGYELVPTADEKALLQAVVNQPISVAIEAKDPTFIHYAGGVYKGPCGTDLNHAVTLVGYGTADNGTDYWLVKNSWGTQWGENGYMRIQRGVEDPKGLCGIAIYAVYPVLS</sequence>
<dbReference type="EMBL" id="CM042880">
    <property type="protein sequence ID" value="KAI4387583.1"/>
    <property type="molecule type" value="Genomic_DNA"/>
</dbReference>
<comment type="caution">
    <text evidence="1">The sequence shown here is derived from an EMBL/GenBank/DDBJ whole genome shotgun (WGS) entry which is preliminary data.</text>
</comment>
<keyword evidence="2" id="KW-1185">Reference proteome</keyword>
<proteinExistence type="predicted"/>
<accession>A0ACB9S8F9</accession>
<reference evidence="2" key="1">
    <citation type="journal article" date="2023" name="Front. Plant Sci.">
        <title>Chromosomal-level genome assembly of Melastoma candidum provides insights into trichome evolution.</title>
        <authorList>
            <person name="Zhong Y."/>
            <person name="Wu W."/>
            <person name="Sun C."/>
            <person name="Zou P."/>
            <person name="Liu Y."/>
            <person name="Dai S."/>
            <person name="Zhou R."/>
        </authorList>
    </citation>
    <scope>NUCLEOTIDE SEQUENCE [LARGE SCALE GENOMIC DNA]</scope>
</reference>